<evidence type="ECO:0000313" key="1">
    <source>
        <dbReference type="EMBL" id="GAG23658.1"/>
    </source>
</evidence>
<proteinExistence type="predicted"/>
<accession>X0WGL1</accession>
<name>X0WGL1_9ZZZZ</name>
<sequence length="260" mass="31477">EKDKYFIEDNYLNYELLQFFKEKCNFKEINNYKDYNEFINKIPELFFKIVEYYRFWRSFNVFIFIYFNNFKGWDFKDYILDIKQEDSKRDYFFVQDIFATALPFLKISKENLTQILYHMLSQAKEDLTFSLVHKSLQEYCASHDKESKDLLEYQVNNRKKDFLINILLGISAKDFPFAFEYTKELLKDINFKLLAVISLGLYQYSHIKYINEILEIFKSIESDNEEVLPGLATAYANLMYQPVLNTKKFNLIFTRIKDLL</sequence>
<protein>
    <submittedName>
        <fullName evidence="1">Uncharacterized protein</fullName>
    </submittedName>
</protein>
<reference evidence="1" key="1">
    <citation type="journal article" date="2014" name="Front. Microbiol.">
        <title>High frequency of phylogenetically diverse reductive dehalogenase-homologous genes in deep subseafloor sedimentary metagenomes.</title>
        <authorList>
            <person name="Kawai M."/>
            <person name="Futagami T."/>
            <person name="Toyoda A."/>
            <person name="Takaki Y."/>
            <person name="Nishi S."/>
            <person name="Hori S."/>
            <person name="Arai W."/>
            <person name="Tsubouchi T."/>
            <person name="Morono Y."/>
            <person name="Uchiyama I."/>
            <person name="Ito T."/>
            <person name="Fujiyama A."/>
            <person name="Inagaki F."/>
            <person name="Takami H."/>
        </authorList>
    </citation>
    <scope>NUCLEOTIDE SEQUENCE</scope>
    <source>
        <strain evidence="1">Expedition CK06-06</strain>
    </source>
</reference>
<feature type="non-terminal residue" evidence="1">
    <location>
        <position position="260"/>
    </location>
</feature>
<dbReference type="EMBL" id="BARS01033236">
    <property type="protein sequence ID" value="GAG23658.1"/>
    <property type="molecule type" value="Genomic_DNA"/>
</dbReference>
<comment type="caution">
    <text evidence="1">The sequence shown here is derived from an EMBL/GenBank/DDBJ whole genome shotgun (WGS) entry which is preliminary data.</text>
</comment>
<feature type="non-terminal residue" evidence="1">
    <location>
        <position position="1"/>
    </location>
</feature>
<gene>
    <name evidence="1" type="ORF">S01H1_51504</name>
</gene>
<dbReference type="AlphaFoldDB" id="X0WGL1"/>
<organism evidence="1">
    <name type="scientific">marine sediment metagenome</name>
    <dbReference type="NCBI Taxonomy" id="412755"/>
    <lineage>
        <taxon>unclassified sequences</taxon>
        <taxon>metagenomes</taxon>
        <taxon>ecological metagenomes</taxon>
    </lineage>
</organism>